<dbReference type="Gene3D" id="1.10.510.10">
    <property type="entry name" value="Transferase(Phosphotransferase) domain 1"/>
    <property type="match status" value="1"/>
</dbReference>
<dbReference type="Gene3D" id="3.40.50.1580">
    <property type="entry name" value="Nucleoside phosphorylase domain"/>
    <property type="match status" value="1"/>
</dbReference>
<evidence type="ECO:0000313" key="9">
    <source>
        <dbReference type="Proteomes" id="UP000286921"/>
    </source>
</evidence>
<keyword evidence="8" id="KW-0808">Transferase</keyword>
<dbReference type="InterPro" id="IPR011009">
    <property type="entry name" value="Kinase-like_dom_sf"/>
</dbReference>
<evidence type="ECO:0000256" key="4">
    <source>
        <dbReference type="PROSITE-ProRule" id="PRU00339"/>
    </source>
</evidence>
<dbReference type="Pfam" id="PF13374">
    <property type="entry name" value="TPR_10"/>
    <property type="match status" value="1"/>
</dbReference>
<dbReference type="InterPro" id="IPR019734">
    <property type="entry name" value="TPR_rpt"/>
</dbReference>
<dbReference type="InterPro" id="IPR042197">
    <property type="entry name" value="Apaf_helical"/>
</dbReference>
<feature type="binding site" evidence="5">
    <location>
        <position position="1040"/>
    </location>
    <ligand>
        <name>ATP</name>
        <dbReference type="ChEBI" id="CHEBI:30616"/>
    </ligand>
</feature>
<keyword evidence="4" id="KW-0802">TPR repeat</keyword>
<feature type="coiled-coil region" evidence="6">
    <location>
        <begin position="1449"/>
        <end position="1476"/>
    </location>
</feature>
<dbReference type="PROSITE" id="PS00108">
    <property type="entry name" value="PROTEIN_KINASE_ST"/>
    <property type="match status" value="1"/>
</dbReference>
<dbReference type="Pfam" id="PF00931">
    <property type="entry name" value="NB-ARC"/>
    <property type="match status" value="1"/>
</dbReference>
<dbReference type="PANTHER" id="PTHR46082:SF11">
    <property type="entry name" value="AAA+ ATPASE DOMAIN-CONTAINING PROTEIN-RELATED"/>
    <property type="match status" value="1"/>
</dbReference>
<dbReference type="Gene3D" id="3.40.50.300">
    <property type="entry name" value="P-loop containing nucleotide triphosphate hydrolases"/>
    <property type="match status" value="1"/>
</dbReference>
<dbReference type="SUPFAM" id="SSF53167">
    <property type="entry name" value="Purine and uridine phosphorylases"/>
    <property type="match status" value="1"/>
</dbReference>
<dbReference type="PROSITE" id="PS50005">
    <property type="entry name" value="TPR"/>
    <property type="match status" value="2"/>
</dbReference>
<feature type="domain" description="Protein kinase" evidence="7">
    <location>
        <begin position="1006"/>
        <end position="1311"/>
    </location>
</feature>
<proteinExistence type="predicted"/>
<dbReference type="SMART" id="SM00220">
    <property type="entry name" value="S_TKc"/>
    <property type="match status" value="1"/>
</dbReference>
<dbReference type="InterPro" id="IPR027417">
    <property type="entry name" value="P-loop_NTPase"/>
</dbReference>
<dbReference type="Gene3D" id="1.25.40.10">
    <property type="entry name" value="Tetratricopeptide repeat domain"/>
    <property type="match status" value="2"/>
</dbReference>
<feature type="repeat" description="TPR" evidence="4">
    <location>
        <begin position="877"/>
        <end position="910"/>
    </location>
</feature>
<dbReference type="PRINTS" id="PR00364">
    <property type="entry name" value="DISEASERSIST"/>
</dbReference>
<dbReference type="PANTHER" id="PTHR46082">
    <property type="entry name" value="ATP/GTP-BINDING PROTEIN-RELATED"/>
    <property type="match status" value="1"/>
</dbReference>
<protein>
    <submittedName>
        <fullName evidence="8">G2-specific protein kinase nim-1</fullName>
    </submittedName>
</protein>
<dbReference type="PROSITE" id="PS00107">
    <property type="entry name" value="PROTEIN_KINASE_ATP"/>
    <property type="match status" value="1"/>
</dbReference>
<dbReference type="InterPro" id="IPR008271">
    <property type="entry name" value="Ser/Thr_kinase_AS"/>
</dbReference>
<evidence type="ECO:0000259" key="7">
    <source>
        <dbReference type="PROSITE" id="PS50011"/>
    </source>
</evidence>
<feature type="repeat" description="ANK" evidence="3">
    <location>
        <begin position="1531"/>
        <end position="1563"/>
    </location>
</feature>
<dbReference type="PROSITE" id="PS50088">
    <property type="entry name" value="ANK_REPEAT"/>
    <property type="match status" value="2"/>
</dbReference>
<keyword evidence="6" id="KW-0175">Coiled coil</keyword>
<feature type="repeat" description="TPR" evidence="4">
    <location>
        <begin position="835"/>
        <end position="868"/>
    </location>
</feature>
<dbReference type="InterPro" id="IPR011990">
    <property type="entry name" value="TPR-like_helical_dom_sf"/>
</dbReference>
<dbReference type="Gene3D" id="1.25.40.20">
    <property type="entry name" value="Ankyrin repeat-containing domain"/>
    <property type="match status" value="2"/>
</dbReference>
<dbReference type="EMBL" id="BDHI01000014">
    <property type="protein sequence ID" value="GCB22998.1"/>
    <property type="molecule type" value="Genomic_DNA"/>
</dbReference>
<sequence>MRTRKLNHRDYTVAWICALPLEMAAAEAMLDEVHSVPPLDKSDQNTYTVGAIHEHNVVIACLPSGVYGTISAAVVASQLRASFPSVRIRLMVGIGGGVPVSDNSSTEDDIRLGDVVVSKPSGTSGGVIQYDFGKTGREGRFHRISCLNKPPQILLTAIAKLEAGHMRHESRFSDILADLQSRQPGVAVKFRYPGPQCDQLFPAEYEHFEESSTCERCDQSKLIARQDRALTHPKIHYGLIASGNQVMKHGITRDRLAEELDIKCFEMEAAGLMDHFPCLVVRGICDYCDSHKNKRWQPYAAATAAAYAKELLSVIPGAPKSDEGINEPFRVPFDLTGIPVMNGFLGRRGDLLRLWNCLQPGKRNQRKVVVIQGLGGMGKTQLAVEFARRHKNDFTAILWVNGQSRETVLHSMVSILSRLPGIQGFKDEFAEESIEEKASHTLRWLSMNENSKWLLVFDNVDHDGENICDSFPPADHGSILITTRHAKLAQLGIYQQIRRLHTEEAMQLLVNCSGYEIAREKSAPTVNNEAKDLVNRLGCLPLAIVMAGSYIHGTGISFRNYLRHYEQSWKRMQQTTTAHLEYSNGNLLTTWKISYDEVRKRNAAAANLLLLLSYFDNQDVWFQLIRSGNIAICSIIPQWFQSIVSDETSFLANVNLLISFSLVESNPQCSSYSVHPVVHDWCHYELLGELDQPTRMQLRMTALAAIGHAVPSIAEKQHWLLQQRVLPHANRMLACLSKSPSIPQEPALIQALHNLGLLYKSQRKPNEAKQMYQLALTRLETSAGLNYPLASRLQIINNLANLYRNQKEFHQAESLYQRALAGFEETHGPRSESILAILGNLGNLYSDQRKFAEAEEVYRRALTGFENALGHNSSSTLKIVLNLGTLYTDQGKWKEAKQMFRRAVNSLHRTLDFNDPATLTVVVNIGDLCIKSGKSRKAKRIYEDALLRYEKALGPEHDFTKKLARNLQRLGSRLRKSGEDLSKAIVVYRRNEEICQPHIFCGDIEDGEEDILGKGSYGVVYKVRCHSTDTTLELKEYARKVITLDSFMREESRKRHLRATDLELQCYMYLDHPHILSYVHHEIDNKRIEIYTEFCRHGDLQELLCEAEDGGAHMPDEFVWHILEGLASALARCHFGLKASRRDVIYSGFESSWNAILHRDIKPGNILLSQSQFDGSVEPIAKLGDFGTSFKLEENGRAPSTQMAGTKVYWAPEIAEEEKRSRTITKWSTMSDIWAVGAVLHIMLTYEIPIQDQPRGLIARISKLDSLRPMDRAPISELLSLVVGECLSPSEKDRPSALQLLAVAMKSDCSLESYQRSESFWQVMATDADSELSSMVVARFVYKHLPIMAKHRIRFSPKEIVLIMNLTYSGFLDGSAGDLTGGTVFHALVCLQGDDDLLLQTLQDDNWPSAKELSTCALKKNREGLLPSALAAKAQSNALYVWMEANEDRARAEKSSTLAKAKLDELRKQLEAHASEEFESTFRLMTSMTLDHRVSSSHMARAMTGSARHGYFNLARKLMEIGVNPSARGSHMETALHISAWRGDIAMVRLLLGKGAEVDARDKDRRTPLQWASWAGKEETARELLSKNANVNARDTEDRTALYGAAGGGFTEVVRCLILHKADATIRGGRGRETALERARNKKYNDVVALLSS</sequence>
<comment type="caution">
    <text evidence="8">The sequence shown here is derived from an EMBL/GenBank/DDBJ whole genome shotgun (WGS) entry which is preliminary data.</text>
</comment>
<keyword evidence="9" id="KW-1185">Reference proteome</keyword>
<accession>A0A401KUQ0</accession>
<feature type="repeat" description="ANK" evidence="3">
    <location>
        <begin position="1564"/>
        <end position="1596"/>
    </location>
</feature>
<dbReference type="SMART" id="SM00248">
    <property type="entry name" value="ANK"/>
    <property type="match status" value="4"/>
</dbReference>
<dbReference type="Proteomes" id="UP000286921">
    <property type="component" value="Unassembled WGS sequence"/>
</dbReference>
<dbReference type="Pfam" id="PF13424">
    <property type="entry name" value="TPR_12"/>
    <property type="match status" value="2"/>
</dbReference>
<dbReference type="Pfam" id="PF00069">
    <property type="entry name" value="Pkinase"/>
    <property type="match status" value="1"/>
</dbReference>
<dbReference type="SMART" id="SM00028">
    <property type="entry name" value="TPR"/>
    <property type="match status" value="5"/>
</dbReference>
<dbReference type="SUPFAM" id="SSF48403">
    <property type="entry name" value="Ankyrin repeat"/>
    <property type="match status" value="1"/>
</dbReference>
<dbReference type="InterPro" id="IPR000719">
    <property type="entry name" value="Prot_kinase_dom"/>
</dbReference>
<dbReference type="InterPro" id="IPR035994">
    <property type="entry name" value="Nucleoside_phosphorylase_sf"/>
</dbReference>
<dbReference type="SUPFAM" id="SSF48452">
    <property type="entry name" value="TPR-like"/>
    <property type="match status" value="1"/>
</dbReference>
<dbReference type="InterPro" id="IPR017441">
    <property type="entry name" value="Protein_kinase_ATP_BS"/>
</dbReference>
<keyword evidence="1 5" id="KW-0547">Nucleotide-binding</keyword>
<dbReference type="GO" id="GO:0043531">
    <property type="term" value="F:ADP binding"/>
    <property type="evidence" value="ECO:0007669"/>
    <property type="project" value="InterPro"/>
</dbReference>
<dbReference type="Gene3D" id="1.10.8.430">
    <property type="entry name" value="Helical domain of apoptotic protease-activating factors"/>
    <property type="match status" value="1"/>
</dbReference>
<dbReference type="PROSITE" id="PS50297">
    <property type="entry name" value="ANK_REP_REGION"/>
    <property type="match status" value="2"/>
</dbReference>
<dbReference type="GO" id="GO:0009116">
    <property type="term" value="P:nucleoside metabolic process"/>
    <property type="evidence" value="ECO:0007669"/>
    <property type="project" value="InterPro"/>
</dbReference>
<dbReference type="SUPFAM" id="SSF56112">
    <property type="entry name" value="Protein kinase-like (PK-like)"/>
    <property type="match status" value="1"/>
</dbReference>
<evidence type="ECO:0000256" key="5">
    <source>
        <dbReference type="PROSITE-ProRule" id="PRU10141"/>
    </source>
</evidence>
<evidence type="ECO:0000256" key="2">
    <source>
        <dbReference type="ARBA" id="ARBA00022840"/>
    </source>
</evidence>
<keyword evidence="2 5" id="KW-0067">ATP-binding</keyword>
<organism evidence="8 9">
    <name type="scientific">Aspergillus awamori</name>
    <name type="common">Black koji mold</name>
    <dbReference type="NCBI Taxonomy" id="105351"/>
    <lineage>
        <taxon>Eukaryota</taxon>
        <taxon>Fungi</taxon>
        <taxon>Dikarya</taxon>
        <taxon>Ascomycota</taxon>
        <taxon>Pezizomycotina</taxon>
        <taxon>Eurotiomycetes</taxon>
        <taxon>Eurotiomycetidae</taxon>
        <taxon>Eurotiales</taxon>
        <taxon>Aspergillaceae</taxon>
        <taxon>Aspergillus</taxon>
    </lineage>
</organism>
<keyword evidence="8" id="KW-0418">Kinase</keyword>
<dbReference type="InterPro" id="IPR000845">
    <property type="entry name" value="Nucleoside_phosphorylase_d"/>
</dbReference>
<dbReference type="InterPro" id="IPR036770">
    <property type="entry name" value="Ankyrin_rpt-contain_sf"/>
</dbReference>
<evidence type="ECO:0000256" key="3">
    <source>
        <dbReference type="PROSITE-ProRule" id="PRU00023"/>
    </source>
</evidence>
<evidence type="ECO:0000256" key="6">
    <source>
        <dbReference type="SAM" id="Coils"/>
    </source>
</evidence>
<dbReference type="InterPro" id="IPR053137">
    <property type="entry name" value="NLR-like"/>
</dbReference>
<dbReference type="GO" id="GO:0004672">
    <property type="term" value="F:protein kinase activity"/>
    <property type="evidence" value="ECO:0007669"/>
    <property type="project" value="InterPro"/>
</dbReference>
<keyword evidence="3" id="KW-0040">ANK repeat</keyword>
<dbReference type="Pfam" id="PF01048">
    <property type="entry name" value="PNP_UDP_1"/>
    <property type="match status" value="1"/>
</dbReference>
<dbReference type="SUPFAM" id="SSF52540">
    <property type="entry name" value="P-loop containing nucleoside triphosphate hydrolases"/>
    <property type="match status" value="1"/>
</dbReference>
<evidence type="ECO:0000256" key="1">
    <source>
        <dbReference type="ARBA" id="ARBA00022741"/>
    </source>
</evidence>
<dbReference type="PROSITE" id="PS50011">
    <property type="entry name" value="PROTEIN_KINASE_DOM"/>
    <property type="match status" value="1"/>
</dbReference>
<reference evidence="8 9" key="1">
    <citation type="submission" date="2016-09" db="EMBL/GenBank/DDBJ databases">
        <title>Aspergillus awamori IFM 58123T.</title>
        <authorList>
            <person name="Kusuya Y."/>
            <person name="Shimizu M."/>
            <person name="Takahashi H."/>
            <person name="Yaguchi T."/>
        </authorList>
    </citation>
    <scope>NUCLEOTIDE SEQUENCE [LARGE SCALE GENOMIC DNA]</scope>
    <source>
        <strain evidence="8 9">IFM 58123</strain>
    </source>
</reference>
<dbReference type="GO" id="GO:0005524">
    <property type="term" value="F:ATP binding"/>
    <property type="evidence" value="ECO:0007669"/>
    <property type="project" value="UniProtKB-UniRule"/>
</dbReference>
<dbReference type="Pfam" id="PF12796">
    <property type="entry name" value="Ank_2"/>
    <property type="match status" value="1"/>
</dbReference>
<evidence type="ECO:0000313" key="8">
    <source>
        <dbReference type="EMBL" id="GCB22998.1"/>
    </source>
</evidence>
<dbReference type="InterPro" id="IPR002110">
    <property type="entry name" value="Ankyrin_rpt"/>
</dbReference>
<dbReference type="InterPro" id="IPR002182">
    <property type="entry name" value="NB-ARC"/>
</dbReference>
<gene>
    <name evidence="8" type="ORF">AAWM_05883</name>
</gene>
<dbReference type="STRING" id="105351.A0A401KUQ0"/>
<name>A0A401KUQ0_ASPAW</name>